<proteinExistence type="predicted"/>
<sequence>MTDARPLPAGWTLQQIRDVSGDHEAIPLHTGRTVTWSVAPEAPEPARPAIVLGFHGLCLVQLVDGTDWYMGSLNDDGSVDCWAIYGDFYQALRGL</sequence>
<evidence type="ECO:0008006" key="3">
    <source>
        <dbReference type="Google" id="ProtNLM"/>
    </source>
</evidence>
<evidence type="ECO:0000313" key="2">
    <source>
        <dbReference type="Proteomes" id="UP001500879"/>
    </source>
</evidence>
<name>A0ABN0YYU0_9ACTN</name>
<organism evidence="1 2">
    <name type="scientific">Streptomyces luteireticuli</name>
    <dbReference type="NCBI Taxonomy" id="173858"/>
    <lineage>
        <taxon>Bacteria</taxon>
        <taxon>Bacillati</taxon>
        <taxon>Actinomycetota</taxon>
        <taxon>Actinomycetes</taxon>
        <taxon>Kitasatosporales</taxon>
        <taxon>Streptomycetaceae</taxon>
        <taxon>Streptomyces</taxon>
    </lineage>
</organism>
<dbReference type="RefSeq" id="WP_344027274.1">
    <property type="nucleotide sequence ID" value="NZ_BAAABX010000048.1"/>
</dbReference>
<evidence type="ECO:0000313" key="1">
    <source>
        <dbReference type="EMBL" id="GAA0419033.1"/>
    </source>
</evidence>
<reference evidence="1 2" key="1">
    <citation type="journal article" date="2019" name="Int. J. Syst. Evol. Microbiol.">
        <title>The Global Catalogue of Microorganisms (GCM) 10K type strain sequencing project: providing services to taxonomists for standard genome sequencing and annotation.</title>
        <authorList>
            <consortium name="The Broad Institute Genomics Platform"/>
            <consortium name="The Broad Institute Genome Sequencing Center for Infectious Disease"/>
            <person name="Wu L."/>
            <person name="Ma J."/>
        </authorList>
    </citation>
    <scope>NUCLEOTIDE SEQUENCE [LARGE SCALE GENOMIC DNA]</scope>
    <source>
        <strain evidence="1 2">JCM 4788</strain>
    </source>
</reference>
<keyword evidence="2" id="KW-1185">Reference proteome</keyword>
<dbReference type="Proteomes" id="UP001500879">
    <property type="component" value="Unassembled WGS sequence"/>
</dbReference>
<accession>A0ABN0YYU0</accession>
<dbReference type="EMBL" id="BAAABX010000048">
    <property type="protein sequence ID" value="GAA0419033.1"/>
    <property type="molecule type" value="Genomic_DNA"/>
</dbReference>
<protein>
    <recommendedName>
        <fullName evidence="3">SMI1/KNR4 family protein</fullName>
    </recommendedName>
</protein>
<gene>
    <name evidence="1" type="ORF">GCM10010357_45500</name>
</gene>
<comment type="caution">
    <text evidence="1">The sequence shown here is derived from an EMBL/GenBank/DDBJ whole genome shotgun (WGS) entry which is preliminary data.</text>
</comment>